<name>A0A0G4F6G7_VITBC</name>
<proteinExistence type="predicted"/>
<feature type="compositionally biased region" description="Polar residues" evidence="1">
    <location>
        <begin position="2432"/>
        <end position="2441"/>
    </location>
</feature>
<dbReference type="Pfam" id="PF13589">
    <property type="entry name" value="HATPase_c_3"/>
    <property type="match status" value="1"/>
</dbReference>
<dbReference type="InterPro" id="IPR036890">
    <property type="entry name" value="HATPase_C_sf"/>
</dbReference>
<feature type="compositionally biased region" description="Low complexity" evidence="1">
    <location>
        <begin position="1677"/>
        <end position="1723"/>
    </location>
</feature>
<feature type="region of interest" description="Disordered" evidence="1">
    <location>
        <begin position="187"/>
        <end position="500"/>
    </location>
</feature>
<keyword evidence="3" id="KW-1185">Reference proteome</keyword>
<feature type="region of interest" description="Disordered" evidence="1">
    <location>
        <begin position="527"/>
        <end position="560"/>
    </location>
</feature>
<feature type="compositionally biased region" description="Basic and acidic residues" evidence="1">
    <location>
        <begin position="462"/>
        <end position="471"/>
    </location>
</feature>
<feature type="compositionally biased region" description="Pro residues" evidence="1">
    <location>
        <begin position="429"/>
        <end position="461"/>
    </location>
</feature>
<feature type="region of interest" description="Disordered" evidence="1">
    <location>
        <begin position="2412"/>
        <end position="2441"/>
    </location>
</feature>
<dbReference type="EMBL" id="CDMY01000382">
    <property type="protein sequence ID" value="CEM08009.1"/>
    <property type="molecule type" value="Genomic_DNA"/>
</dbReference>
<feature type="region of interest" description="Disordered" evidence="1">
    <location>
        <begin position="2163"/>
        <end position="2249"/>
    </location>
</feature>
<dbReference type="PANTHER" id="PTHR47687:SF4">
    <property type="entry name" value="G8 DOMAIN-CONTAINING PROTEIN DDB_G0286311-RELATED"/>
    <property type="match status" value="1"/>
</dbReference>
<dbReference type="Proteomes" id="UP000041254">
    <property type="component" value="Unassembled WGS sequence"/>
</dbReference>
<feature type="compositionally biased region" description="Low complexity" evidence="1">
    <location>
        <begin position="1145"/>
        <end position="1154"/>
    </location>
</feature>
<feature type="compositionally biased region" description="Low complexity" evidence="1">
    <location>
        <begin position="2335"/>
        <end position="2376"/>
    </location>
</feature>
<feature type="compositionally biased region" description="Pro residues" evidence="1">
    <location>
        <begin position="2129"/>
        <end position="2140"/>
    </location>
</feature>
<feature type="compositionally biased region" description="Low complexity" evidence="1">
    <location>
        <begin position="1745"/>
        <end position="1756"/>
    </location>
</feature>
<feature type="compositionally biased region" description="Pro residues" evidence="1">
    <location>
        <begin position="1992"/>
        <end position="2020"/>
    </location>
</feature>
<feature type="compositionally biased region" description="Polar residues" evidence="1">
    <location>
        <begin position="239"/>
        <end position="255"/>
    </location>
</feature>
<dbReference type="PANTHER" id="PTHR47687">
    <property type="entry name" value="G8 DOMAIN-CONTAINING PROTEIN DDB_G0288475-RELATED"/>
    <property type="match status" value="1"/>
</dbReference>
<dbReference type="SUPFAM" id="SSF55874">
    <property type="entry name" value="ATPase domain of HSP90 chaperone/DNA topoisomerase II/histidine kinase"/>
    <property type="match status" value="1"/>
</dbReference>
<reference evidence="2 3" key="1">
    <citation type="submission" date="2014-11" db="EMBL/GenBank/DDBJ databases">
        <authorList>
            <person name="Zhu J."/>
            <person name="Qi W."/>
            <person name="Song R."/>
        </authorList>
    </citation>
    <scope>NUCLEOTIDE SEQUENCE [LARGE SCALE GENOMIC DNA]</scope>
</reference>
<feature type="compositionally biased region" description="Basic residues" evidence="1">
    <location>
        <begin position="2325"/>
        <end position="2334"/>
    </location>
</feature>
<feature type="compositionally biased region" description="Basic residues" evidence="1">
    <location>
        <begin position="1814"/>
        <end position="1824"/>
    </location>
</feature>
<feature type="compositionally biased region" description="Pro residues" evidence="1">
    <location>
        <begin position="477"/>
        <end position="497"/>
    </location>
</feature>
<dbReference type="OMA" id="EAMCEAN"/>
<dbReference type="VEuPathDB" id="CryptoDB:Vbra_8871"/>
<feature type="region of interest" description="Disordered" evidence="1">
    <location>
        <begin position="997"/>
        <end position="1888"/>
    </location>
</feature>
<feature type="compositionally biased region" description="Low complexity" evidence="1">
    <location>
        <begin position="1785"/>
        <end position="1794"/>
    </location>
</feature>
<feature type="compositionally biased region" description="Low complexity" evidence="1">
    <location>
        <begin position="2163"/>
        <end position="2197"/>
    </location>
</feature>
<sequence>MTEELPIPRGATSSCGVTGPTGGRLLFKLPGWTSGVPLRVVAASSAESRQWAVPATFEAADADVPADQLKPLTHYLCLYPDLGVMLAHCGDEGQQTAAASFFKIMGRLKKRALKGRKVSRSADKRVYFEVPANENCLYVFFHDDAAASGLPESAAKWSLIDAVRDRLRPLPTDEEYKAQLDRWRKMAQDQAAPKHTAAAAAAAGGVASTERERDDVETSPNGAGSNPSPSSPQAKEAPQQPSTTNQDTAGNNDGTQRGGHEAKAPAASNGEAQQSREQPKQQETVEVQPREPPAQDEGDAKPSPSRPADAPAVDEAKAKEPPRPPIVAAAKSKLRPPKSPAQKGTDASIEGRAAEREKQAEGAVGKSGQVAAAAAATAAGGQVDEAGPAHRDSDVPMEPPCAPPPVVIPTPVAPPAAPPPPREDAVTAPPQPPAPRCPPQTEPPPSPSPSPPRPAPCPPPLQREEPPKEPPRQPNGAQPPAPPDEATVPPAPPPLILPPIGVGQAEAERAMVVPPVREVDAAAHLAAINGRRRPKKTPASSLVPPRPDQGGEDVKPPGGGGSAGVWLLGCVGELVDRAADAGARRVDISHDYWRQCIVVRDDGAGMSSDGLREKLRKTPVRPGQNVPLNQSPLERFPGAFQRAIRCLSDSALVLSVAKHPDTSKQEAAIGYLYKRTDDSKGRDVYVLQHGSATVKINRHEGGGGEGSRLDGVRVKVGAMDEVMLEAIKERTGLTKGDIDKEVCRLVSLTVDKRLVVDQRVEAMCEANGTSVMLYRLTKPHKSSHLRIGMRAFSPENEAVLRTDTSYHLPSFYPSPTQQQQQQQQEDLSMSLPAVCGTSFSLQAYLEHLYIIQPKKGARPPTIVYNGRKIEHSAPIGATTGAYARVDLKTIKSRMVLNYREEVASHGMGGLWIYWQPDKLPYCRLISCWRSPLVGEPPLSHPVSDLKGMVAFLKLQSSHEPHCVLLPSKQDYSLSPQLQEDIQAKVLDWVDSHLKPFLRGERQLPPPPKRSHMAAAKRGQRALPLMEGRSPSPEASEGEDEGKEGEMVKQTSEAPAAAAAAAVSNAGVPKRKPRAAAKQGPTKAQDLAQRKAATVAAAGTVSQGDKRDGAVVPAAKSRVRPQPFAAVMQMSKDMQDNKGRSETESAAAAAAAAAAGHMAESDAAEEAAGYQVCIVKRPREDKEEGQGEGEGAPAADDTSPAPEPVKKSKRRRLIRPPRTPDSSPLAPSVQPTPPAPHEGQRTPGQAVTSPPAPAAPPEESAKEAASVTGEDNRPQPPSALGPPPVGRADEERHLRPPQVTVPVGDVTNGVSPPEIGSFVESPMGVKDPAHHGEEDNITLAVAEADKHNGGPPHAADAEHAGSSSGGGGAEPMEADIPQAASEGPLGAAGEDSRRRGGPRGRRRGRGRRDSMPPQSHRDDGTGAMQVEQPQQASCDAAHDEQEKAADEAMADRPLGDGEPAQPAQCRQAAMETGETAGEQQADSNLPDNNGPLSVDVSAAVPRAEAELAVPLFPEAQDEPKRGRGSRGRGRPRGRPRKRAGGRGRGRRHSDASADQTELIEGDAPTPPSAAPMAALTKPLPADARVNEESEDGVSKGSPVGSARAAAQLRMTSPPRASAVGTATRDEPDRGGEADEADAANVPLPAPSPDAPVAEDAMLPVPDDREREEIGAPQPEPPVASEAPSAGAPAEVESQVDASPPEAHPPLAAAAAAVSQAAQPAVLDTPVPPPAAPTMTPSSPPPPVQPAPIAAAASVAAEPPQPCDEQQQQQQAIVDEKWAKQVDEEQLPQAEATPAQAQPPPAADETPPAIEAALTPRRRERNRPRSRAPSVVPEGAEVIDLEGDDEAAQPQAPPREAPQHPQGTSGHAESASAGMVGEAEIGEPYQEGAGGSEVAAAAAAAAAAGATAPVASDMRGLSSLDMPPPDPIIRPQEGQRRLINEIAQAITAAPPSVAPSQPPRQPGPVPPAFAGSSAAAAAAAAVRQSIQPIVLDTPVPPSAAPIMAPPSPPPLFRPGPPAPAPPAATAAPAPAGGRQASDAIVIQDDDEETAGGGAKPPPPPRRARKRKATEAPLAAADQEGPGPSRARQGADGGGGGEAAAAAAAGRPSPSSGGMSCEERRQLLRQQYCYEPTPPIPQIPPHLNPAQRRGHIDSITCGSHTVVSPAAASALAASARSARAAPAAYSHPSPASGSIGPPARASRDGSRGSPAPPPGVVSPHPSRVPTRPPARVSPGSHSQAPQQERDPFVPAAWAALRDRSYGSAPGLRSSMAVPPAPGGTSGVGPLLPPALYARTGSVMQSSRELSLGPVTMSQMGRYATPAASEMHPHHRRHHQHPARPATRPPSQERSAYPYAAQHAMPQPAPLQQQQQQQHAYQPHTLPQAARPLAAYGQQQQHTGGQMPAFVRAFQVASVRPGGGGALVPRLSRPPDLLQPSWTGGSSRQ</sequence>
<feature type="compositionally biased region" description="Polar residues" evidence="1">
    <location>
        <begin position="1476"/>
        <end position="1490"/>
    </location>
</feature>
<feature type="region of interest" description="Disordered" evidence="1">
    <location>
        <begin position="1989"/>
        <end position="2147"/>
    </location>
</feature>
<feature type="compositionally biased region" description="Acidic residues" evidence="1">
    <location>
        <begin position="1835"/>
        <end position="1845"/>
    </location>
</feature>
<organism evidence="2 3">
    <name type="scientific">Vitrella brassicaformis (strain CCMP3155)</name>
    <dbReference type="NCBI Taxonomy" id="1169540"/>
    <lineage>
        <taxon>Eukaryota</taxon>
        <taxon>Sar</taxon>
        <taxon>Alveolata</taxon>
        <taxon>Colpodellida</taxon>
        <taxon>Vitrellaceae</taxon>
        <taxon>Vitrella</taxon>
    </lineage>
</organism>
<feature type="region of interest" description="Disordered" evidence="1">
    <location>
        <begin position="2258"/>
        <end position="2277"/>
    </location>
</feature>
<dbReference type="InterPro" id="IPR052334">
    <property type="entry name" value="G8_domain-comF-like"/>
</dbReference>
<feature type="compositionally biased region" description="Low complexity" evidence="1">
    <location>
        <begin position="2096"/>
        <end position="2111"/>
    </location>
</feature>
<accession>A0A0G4F6G7</accession>
<feature type="compositionally biased region" description="Pro residues" evidence="1">
    <location>
        <begin position="1950"/>
        <end position="1965"/>
    </location>
</feature>
<feature type="compositionally biased region" description="Basic residues" evidence="1">
    <location>
        <begin position="1394"/>
        <end position="1405"/>
    </location>
</feature>
<evidence type="ECO:0000256" key="1">
    <source>
        <dbReference type="SAM" id="MobiDB-lite"/>
    </source>
</evidence>
<gene>
    <name evidence="2" type="ORF">Vbra_8871</name>
</gene>
<feature type="compositionally biased region" description="Basic and acidic residues" evidence="1">
    <location>
        <begin position="1406"/>
        <end position="1419"/>
    </location>
</feature>
<feature type="compositionally biased region" description="Low complexity" evidence="1">
    <location>
        <begin position="188"/>
        <end position="207"/>
    </location>
</feature>
<feature type="compositionally biased region" description="Basic and acidic residues" evidence="1">
    <location>
        <begin position="1435"/>
        <end position="1454"/>
    </location>
</feature>
<feature type="compositionally biased region" description="Polar residues" evidence="1">
    <location>
        <begin position="270"/>
        <end position="285"/>
    </location>
</feature>
<feature type="compositionally biased region" description="Pro residues" evidence="1">
    <location>
        <begin position="397"/>
        <end position="420"/>
    </location>
</feature>
<evidence type="ECO:0000313" key="3">
    <source>
        <dbReference type="Proteomes" id="UP000041254"/>
    </source>
</evidence>
<feature type="compositionally biased region" description="Low complexity" evidence="1">
    <location>
        <begin position="219"/>
        <end position="232"/>
    </location>
</feature>
<feature type="region of interest" description="Disordered" evidence="1">
    <location>
        <begin position="2318"/>
        <end position="2396"/>
    </location>
</feature>
<feature type="compositionally biased region" description="Basic and acidic residues" evidence="1">
    <location>
        <begin position="1132"/>
        <end position="1142"/>
    </location>
</feature>
<feature type="region of interest" description="Disordered" evidence="1">
    <location>
        <begin position="1947"/>
        <end position="1972"/>
    </location>
</feature>
<feature type="compositionally biased region" description="Low complexity" evidence="1">
    <location>
        <begin position="362"/>
        <end position="383"/>
    </location>
</feature>
<feature type="compositionally biased region" description="Pro residues" evidence="1">
    <location>
        <begin position="1273"/>
        <end position="1284"/>
    </location>
</feature>
<feature type="compositionally biased region" description="Pro residues" evidence="1">
    <location>
        <begin position="1724"/>
        <end position="1744"/>
    </location>
</feature>
<dbReference type="InParanoid" id="A0A0G4F6G7"/>
<dbReference type="Gene3D" id="3.30.565.10">
    <property type="entry name" value="Histidine kinase-like ATPase, C-terminal domain"/>
    <property type="match status" value="1"/>
</dbReference>
<feature type="compositionally biased region" description="Low complexity" evidence="1">
    <location>
        <begin position="1801"/>
        <end position="1811"/>
    </location>
</feature>
<feature type="compositionally biased region" description="Basic and acidic residues" evidence="1">
    <location>
        <begin position="1622"/>
        <end position="1631"/>
    </location>
</feature>
<feature type="compositionally biased region" description="Basic residues" evidence="1">
    <location>
        <begin position="1521"/>
        <end position="1546"/>
    </location>
</feature>
<feature type="compositionally biased region" description="Basic and acidic residues" evidence="1">
    <location>
        <begin position="1772"/>
        <end position="1781"/>
    </location>
</feature>
<protein>
    <submittedName>
        <fullName evidence="2">Uncharacterized protein</fullName>
    </submittedName>
</protein>
<evidence type="ECO:0000313" key="2">
    <source>
        <dbReference type="EMBL" id="CEM08009.1"/>
    </source>
</evidence>